<dbReference type="EMBL" id="JAVRJZ010000019">
    <property type="protein sequence ID" value="KAK2706653.1"/>
    <property type="molecule type" value="Genomic_DNA"/>
</dbReference>
<proteinExistence type="predicted"/>
<evidence type="ECO:0000313" key="2">
    <source>
        <dbReference type="Proteomes" id="UP001187531"/>
    </source>
</evidence>
<sequence>MSFAKHVEILKLSCLKKMNLILSIYDQKVEYGPTIYGRASEGQLNKLEVIQNTAIKIAFRAKQTTSILFLLIESGLEKLSTRRDVLILKYIQKLWTSDKNHSIKRHFVTCGLFNIMNPNRLSQHLNPFEKAEALMREEGLNFSIARMLQYKKPHHGS</sequence>
<dbReference type="Proteomes" id="UP001187531">
    <property type="component" value="Unassembled WGS sequence"/>
</dbReference>
<reference evidence="1" key="1">
    <citation type="submission" date="2023-07" db="EMBL/GenBank/DDBJ databases">
        <title>Chromosome-level genome assembly of Artemia franciscana.</title>
        <authorList>
            <person name="Jo E."/>
        </authorList>
    </citation>
    <scope>NUCLEOTIDE SEQUENCE</scope>
    <source>
        <tissue evidence="1">Whole body</tissue>
    </source>
</reference>
<gene>
    <name evidence="1" type="ORF">QYM36_014638</name>
</gene>
<dbReference type="AlphaFoldDB" id="A0AA88HD07"/>
<comment type="caution">
    <text evidence="1">The sequence shown here is derived from an EMBL/GenBank/DDBJ whole genome shotgun (WGS) entry which is preliminary data.</text>
</comment>
<protein>
    <submittedName>
        <fullName evidence="1">Uncharacterized protein</fullName>
    </submittedName>
</protein>
<organism evidence="1 2">
    <name type="scientific">Artemia franciscana</name>
    <name type="common">Brine shrimp</name>
    <name type="synonym">Artemia sanfranciscana</name>
    <dbReference type="NCBI Taxonomy" id="6661"/>
    <lineage>
        <taxon>Eukaryota</taxon>
        <taxon>Metazoa</taxon>
        <taxon>Ecdysozoa</taxon>
        <taxon>Arthropoda</taxon>
        <taxon>Crustacea</taxon>
        <taxon>Branchiopoda</taxon>
        <taxon>Anostraca</taxon>
        <taxon>Artemiidae</taxon>
        <taxon>Artemia</taxon>
    </lineage>
</organism>
<accession>A0AA88HD07</accession>
<name>A0AA88HD07_ARTSF</name>
<keyword evidence="2" id="KW-1185">Reference proteome</keyword>
<evidence type="ECO:0000313" key="1">
    <source>
        <dbReference type="EMBL" id="KAK2706653.1"/>
    </source>
</evidence>